<feature type="domain" description="SHOCT" evidence="2">
    <location>
        <begin position="57"/>
        <end position="81"/>
    </location>
</feature>
<keyword evidence="4" id="KW-1185">Reference proteome</keyword>
<evidence type="ECO:0000256" key="1">
    <source>
        <dbReference type="SAM" id="MobiDB-lite"/>
    </source>
</evidence>
<evidence type="ECO:0000313" key="4">
    <source>
        <dbReference type="Proteomes" id="UP000662111"/>
    </source>
</evidence>
<dbReference type="Proteomes" id="UP000662111">
    <property type="component" value="Unassembled WGS sequence"/>
</dbReference>
<protein>
    <recommendedName>
        <fullName evidence="2">SHOCT domain-containing protein</fullName>
    </recommendedName>
</protein>
<name>A0ABQ2F9A9_9MICO</name>
<gene>
    <name evidence="3" type="ORF">GCM10011509_10180</name>
</gene>
<evidence type="ECO:0000259" key="2">
    <source>
        <dbReference type="Pfam" id="PF09851"/>
    </source>
</evidence>
<reference evidence="4" key="1">
    <citation type="journal article" date="2019" name="Int. J. Syst. Evol. Microbiol.">
        <title>The Global Catalogue of Microorganisms (GCM) 10K type strain sequencing project: providing services to taxonomists for standard genome sequencing and annotation.</title>
        <authorList>
            <consortium name="The Broad Institute Genomics Platform"/>
            <consortium name="The Broad Institute Genome Sequencing Center for Infectious Disease"/>
            <person name="Wu L."/>
            <person name="Ma J."/>
        </authorList>
    </citation>
    <scope>NUCLEOTIDE SEQUENCE [LARGE SCALE GENOMIC DNA]</scope>
    <source>
        <strain evidence="4">CGMCC 1.5362</strain>
    </source>
</reference>
<sequence length="88" mass="9570">MTWVFTALLIGGIALLAYTLVRVVAGGLVPGPGGAVRGRSGRGETQPSSPEEWSRARRILDERYAAGELSTQEYEHRRAVLTGREEES</sequence>
<proteinExistence type="predicted"/>
<dbReference type="RefSeq" id="WP_022920479.1">
    <property type="nucleotide sequence ID" value="NZ_BMLB01000002.1"/>
</dbReference>
<dbReference type="InterPro" id="IPR018649">
    <property type="entry name" value="SHOCT"/>
</dbReference>
<feature type="region of interest" description="Disordered" evidence="1">
    <location>
        <begin position="32"/>
        <end position="54"/>
    </location>
</feature>
<accession>A0ABQ2F9A9</accession>
<dbReference type="Pfam" id="PF09851">
    <property type="entry name" value="SHOCT"/>
    <property type="match status" value="1"/>
</dbReference>
<dbReference type="EMBL" id="BMLB01000002">
    <property type="protein sequence ID" value="GGK63740.1"/>
    <property type="molecule type" value="Genomic_DNA"/>
</dbReference>
<comment type="caution">
    <text evidence="3">The sequence shown here is derived from an EMBL/GenBank/DDBJ whole genome shotgun (WGS) entry which is preliminary data.</text>
</comment>
<evidence type="ECO:0000313" key="3">
    <source>
        <dbReference type="EMBL" id="GGK63740.1"/>
    </source>
</evidence>
<organism evidence="3 4">
    <name type="scientific">Ornithinimicrobium pekingense</name>
    <dbReference type="NCBI Taxonomy" id="384677"/>
    <lineage>
        <taxon>Bacteria</taxon>
        <taxon>Bacillati</taxon>
        <taxon>Actinomycetota</taxon>
        <taxon>Actinomycetes</taxon>
        <taxon>Micrococcales</taxon>
        <taxon>Ornithinimicrobiaceae</taxon>
        <taxon>Ornithinimicrobium</taxon>
    </lineage>
</organism>